<protein>
    <recommendedName>
        <fullName evidence="9">Signal recognition particle protein</fullName>
        <ecNumber evidence="9">3.6.5.4</ecNumber>
    </recommendedName>
    <alternativeName>
        <fullName evidence="9">Fifty-four homolog</fullName>
    </alternativeName>
</protein>
<dbReference type="InterPro" id="IPR004780">
    <property type="entry name" value="SRP"/>
</dbReference>
<evidence type="ECO:0000259" key="11">
    <source>
        <dbReference type="SMART" id="SM00382"/>
    </source>
</evidence>
<evidence type="ECO:0000256" key="7">
    <source>
        <dbReference type="ARBA" id="ARBA00023274"/>
    </source>
</evidence>
<keyword evidence="2 9" id="KW-0547">Nucleotide-binding</keyword>
<evidence type="ECO:0000256" key="9">
    <source>
        <dbReference type="HAMAP-Rule" id="MF_00306"/>
    </source>
</evidence>
<evidence type="ECO:0000256" key="1">
    <source>
        <dbReference type="ARBA" id="ARBA00005450"/>
    </source>
</evidence>
<dbReference type="InterPro" id="IPR027417">
    <property type="entry name" value="P-loop_NTPase"/>
</dbReference>
<dbReference type="Proteomes" id="UP000266389">
    <property type="component" value="Unassembled WGS sequence"/>
</dbReference>
<comment type="catalytic activity">
    <reaction evidence="8 9">
        <text>GTP + H2O = GDP + phosphate + H(+)</text>
        <dbReference type="Rhea" id="RHEA:19669"/>
        <dbReference type="ChEBI" id="CHEBI:15377"/>
        <dbReference type="ChEBI" id="CHEBI:15378"/>
        <dbReference type="ChEBI" id="CHEBI:37565"/>
        <dbReference type="ChEBI" id="CHEBI:43474"/>
        <dbReference type="ChEBI" id="CHEBI:58189"/>
        <dbReference type="EC" id="3.6.5.4"/>
    </reaction>
</comment>
<dbReference type="Gene3D" id="1.10.260.30">
    <property type="entry name" value="Signal recognition particle, SRP54 subunit, M-domain"/>
    <property type="match status" value="1"/>
</dbReference>
<comment type="function">
    <text evidence="9">Involved in targeting and insertion of nascent membrane proteins into the cytoplasmic membrane. Binds to the hydrophobic signal sequence of the ribosome-nascent chain (RNC) as it emerges from the ribosomes. The SRP-RNC complex is then targeted to the cytoplasmic membrane where it interacts with the SRP receptor FtsY.</text>
</comment>
<dbReference type="GO" id="GO:0006614">
    <property type="term" value="P:SRP-dependent cotranslational protein targeting to membrane"/>
    <property type="evidence" value="ECO:0007669"/>
    <property type="project" value="InterPro"/>
</dbReference>
<dbReference type="InterPro" id="IPR000897">
    <property type="entry name" value="SRP54_GTPase_dom"/>
</dbReference>
<dbReference type="SMART" id="SM00963">
    <property type="entry name" value="SRP54_N"/>
    <property type="match status" value="1"/>
</dbReference>
<dbReference type="Gene3D" id="3.40.50.300">
    <property type="entry name" value="P-loop containing nucleotide triphosphate hydrolases"/>
    <property type="match status" value="1"/>
</dbReference>
<comment type="domain">
    <text evidence="9">Composed of three domains: the N-terminal N domain, which is responsible for interactions with the ribosome, the central G domain, which binds GTP, and the C-terminal M domain, which binds the RNA and the signal sequence of the RNC.</text>
</comment>
<organism evidence="14 15">
    <name type="scientific">Candidatus Thermochlorobacter aerophilus</name>
    <dbReference type="NCBI Taxonomy" id="1868324"/>
    <lineage>
        <taxon>Bacteria</taxon>
        <taxon>Pseudomonadati</taxon>
        <taxon>Chlorobiota</taxon>
        <taxon>Chlorobiia</taxon>
        <taxon>Chlorobiales</taxon>
        <taxon>Candidatus Thermochlorobacteriaceae</taxon>
        <taxon>Candidatus Thermochlorobacter</taxon>
    </lineage>
</organism>
<dbReference type="InterPro" id="IPR042101">
    <property type="entry name" value="SRP54_N_sf"/>
</dbReference>
<dbReference type="GO" id="GO:0008312">
    <property type="term" value="F:7S RNA binding"/>
    <property type="evidence" value="ECO:0007669"/>
    <property type="project" value="InterPro"/>
</dbReference>
<feature type="binding site" evidence="9">
    <location>
        <begin position="248"/>
        <end position="251"/>
    </location>
    <ligand>
        <name>GTP</name>
        <dbReference type="ChEBI" id="CHEBI:37565"/>
    </ligand>
</feature>
<dbReference type="Gene3D" id="1.20.120.140">
    <property type="entry name" value="Signal recognition particle SRP54, nucleotide-binding domain"/>
    <property type="match status" value="1"/>
</dbReference>
<comment type="similarity">
    <text evidence="1 9">Belongs to the GTP-binding SRP family. SRP54 subfamily.</text>
</comment>
<keyword evidence="9" id="KW-0963">Cytoplasm</keyword>
<dbReference type="GO" id="GO:0003924">
    <property type="term" value="F:GTPase activity"/>
    <property type="evidence" value="ECO:0007669"/>
    <property type="project" value="UniProtKB-UniRule"/>
</dbReference>
<dbReference type="SUPFAM" id="SSF47446">
    <property type="entry name" value="Signal peptide-binding domain"/>
    <property type="match status" value="1"/>
</dbReference>
<comment type="caution">
    <text evidence="14">The sequence shown here is derived from an EMBL/GenBank/DDBJ whole genome shotgun (WGS) entry which is preliminary data.</text>
</comment>
<keyword evidence="4 9" id="KW-0694">RNA-binding</keyword>
<evidence type="ECO:0000256" key="5">
    <source>
        <dbReference type="ARBA" id="ARBA00023134"/>
    </source>
</evidence>
<evidence type="ECO:0000256" key="3">
    <source>
        <dbReference type="ARBA" id="ARBA00022801"/>
    </source>
</evidence>
<dbReference type="PANTHER" id="PTHR11564:SF5">
    <property type="entry name" value="SIGNAL RECOGNITION PARTICLE SUBUNIT SRP54"/>
    <property type="match status" value="1"/>
</dbReference>
<evidence type="ECO:0000259" key="12">
    <source>
        <dbReference type="SMART" id="SM00962"/>
    </source>
</evidence>
<evidence type="ECO:0000313" key="14">
    <source>
        <dbReference type="EMBL" id="RFM24508.1"/>
    </source>
</evidence>
<keyword evidence="5 9" id="KW-0342">GTP-binding</keyword>
<evidence type="ECO:0000313" key="15">
    <source>
        <dbReference type="Proteomes" id="UP000266389"/>
    </source>
</evidence>
<evidence type="ECO:0000256" key="2">
    <source>
        <dbReference type="ARBA" id="ARBA00022741"/>
    </source>
</evidence>
<feature type="region of interest" description="Disordered" evidence="10">
    <location>
        <begin position="430"/>
        <end position="450"/>
    </location>
</feature>
<evidence type="ECO:0000259" key="13">
    <source>
        <dbReference type="SMART" id="SM00963"/>
    </source>
</evidence>
<comment type="subcellular location">
    <subcellularLocation>
        <location evidence="9">Cytoplasm</location>
    </subcellularLocation>
    <text evidence="9">The SRP-RNC complex is targeted to the cytoplasmic membrane.</text>
</comment>
<evidence type="ECO:0000256" key="10">
    <source>
        <dbReference type="SAM" id="MobiDB-lite"/>
    </source>
</evidence>
<feature type="domain" description="SRP54-type proteins GTP-binding" evidence="12">
    <location>
        <begin position="101"/>
        <end position="296"/>
    </location>
</feature>
<dbReference type="SUPFAM" id="SSF52540">
    <property type="entry name" value="P-loop containing nucleoside triphosphate hydrolases"/>
    <property type="match status" value="1"/>
</dbReference>
<accession>A0A395M2R9</accession>
<dbReference type="HAMAP" id="MF_00306">
    <property type="entry name" value="SRP54"/>
    <property type="match status" value="1"/>
</dbReference>
<dbReference type="FunFam" id="3.40.50.300:FF:000022">
    <property type="entry name" value="Signal recognition particle 54 kDa subunit"/>
    <property type="match status" value="1"/>
</dbReference>
<reference evidence="14 15" key="1">
    <citation type="journal article" date="2011" name="ISME J.">
        <title>Community ecology of hot spring cyanobacterial mats: predominant populations and their functional potential.</title>
        <authorList>
            <person name="Klatt C.G."/>
            <person name="Wood J.M."/>
            <person name="Rusch D.B."/>
            <person name="Bateson M.M."/>
            <person name="Hamamura N."/>
            <person name="Heidelberg J.F."/>
            <person name="Grossman A.R."/>
            <person name="Bhaya D."/>
            <person name="Cohan F.M."/>
            <person name="Kuhl M."/>
            <person name="Bryant D.A."/>
            <person name="Ward D.M."/>
        </authorList>
    </citation>
    <scope>NUCLEOTIDE SEQUENCE [LARGE SCALE GENOMIC DNA]</scope>
    <source>
        <strain evidence="14">OS</strain>
    </source>
</reference>
<dbReference type="Pfam" id="PF00448">
    <property type="entry name" value="SRP54"/>
    <property type="match status" value="1"/>
</dbReference>
<keyword evidence="3 9" id="KW-0378">Hydrolase</keyword>
<dbReference type="CDD" id="cd18539">
    <property type="entry name" value="SRP_G"/>
    <property type="match status" value="1"/>
</dbReference>
<dbReference type="GO" id="GO:0005525">
    <property type="term" value="F:GTP binding"/>
    <property type="evidence" value="ECO:0007669"/>
    <property type="project" value="UniProtKB-UniRule"/>
</dbReference>
<dbReference type="InterPro" id="IPR003593">
    <property type="entry name" value="AAA+_ATPase"/>
</dbReference>
<feature type="domain" description="AAA+ ATPase" evidence="11">
    <location>
        <begin position="100"/>
        <end position="403"/>
    </location>
</feature>
<dbReference type="InterPro" id="IPR004125">
    <property type="entry name" value="Signal_recog_particle_SRP54_M"/>
</dbReference>
<dbReference type="SMART" id="SM00382">
    <property type="entry name" value="AAA"/>
    <property type="match status" value="1"/>
</dbReference>
<dbReference type="EMBL" id="PHFL01000039">
    <property type="protein sequence ID" value="RFM24508.1"/>
    <property type="molecule type" value="Genomic_DNA"/>
</dbReference>
<keyword evidence="7 9" id="KW-0687">Ribonucleoprotein</keyword>
<dbReference type="SMART" id="SM00962">
    <property type="entry name" value="SRP54"/>
    <property type="match status" value="1"/>
</dbReference>
<dbReference type="GO" id="GO:0048500">
    <property type="term" value="C:signal recognition particle"/>
    <property type="evidence" value="ECO:0007669"/>
    <property type="project" value="UniProtKB-UniRule"/>
</dbReference>
<dbReference type="EC" id="3.6.5.4" evidence="9"/>
<dbReference type="Pfam" id="PF02881">
    <property type="entry name" value="SRP54_N"/>
    <property type="match status" value="1"/>
</dbReference>
<dbReference type="Pfam" id="PF02978">
    <property type="entry name" value="SRP_SPB"/>
    <property type="match status" value="1"/>
</dbReference>
<evidence type="ECO:0000256" key="4">
    <source>
        <dbReference type="ARBA" id="ARBA00022884"/>
    </source>
</evidence>
<dbReference type="InterPro" id="IPR036891">
    <property type="entry name" value="Signal_recog_part_SRP54_M_sf"/>
</dbReference>
<dbReference type="PANTHER" id="PTHR11564">
    <property type="entry name" value="SIGNAL RECOGNITION PARTICLE 54K PROTEIN SRP54"/>
    <property type="match status" value="1"/>
</dbReference>
<dbReference type="InterPro" id="IPR022941">
    <property type="entry name" value="SRP54"/>
</dbReference>
<proteinExistence type="inferred from homology"/>
<feature type="binding site" evidence="9">
    <location>
        <begin position="108"/>
        <end position="115"/>
    </location>
    <ligand>
        <name>GTP</name>
        <dbReference type="ChEBI" id="CHEBI:37565"/>
    </ligand>
</feature>
<dbReference type="NCBIfam" id="TIGR00959">
    <property type="entry name" value="ffh"/>
    <property type="match status" value="1"/>
</dbReference>
<sequence>MFEALSDKIDSALRKLSGQARINEVNIGNAMRDIKRALLDADVNYAVAKQFVEEVRKKALGQEVIKSVQPAQMIVKIVYDELTALMGGTQAELNLKTNRIPAVVMVAGLQGSGKTTFCGKLALMLKKKGRNPLLIAADVYRPAAIEQLKTLGAQIDVPVFALEEEKDVVKLAKEGLEYARKNARDVAIVDTAGRLQIDEEMMQEAENLKKALNPEEILFVVDAMIGQEAVNTAKVFNERLDFDGVVLTKMDGDTRGGAALSIKAVVQKPIKFISQGEKLEDLDVFYPDRMAQRILGMGDIVSLVEKAQEKLDLKKSQELQKKLLTNDFNLEDFYAQIQEIKKMGSLQNLVSMIPGMSKLIPVSEINEKDLKRVEAIICSMTKEERRNPDIINGSRRARIARGSGTTVQEVNALLKQFNEMKKMMKSFNKMAASGRKPSLENLPIRRMLQR</sequence>
<evidence type="ECO:0000256" key="6">
    <source>
        <dbReference type="ARBA" id="ARBA00023135"/>
    </source>
</evidence>
<dbReference type="AlphaFoldDB" id="A0A395M2R9"/>
<feature type="domain" description="Signal recognition particle SRP54 helical bundle" evidence="13">
    <location>
        <begin position="1"/>
        <end position="86"/>
    </location>
</feature>
<comment type="subunit">
    <text evidence="9">Part of the signal recognition particle protein translocation system, which is composed of SRP and FtsY.</text>
</comment>
<feature type="binding site" evidence="9">
    <location>
        <begin position="190"/>
        <end position="194"/>
    </location>
    <ligand>
        <name>GTP</name>
        <dbReference type="ChEBI" id="CHEBI:37565"/>
    </ligand>
</feature>
<keyword evidence="6 9" id="KW-0733">Signal recognition particle</keyword>
<evidence type="ECO:0000256" key="8">
    <source>
        <dbReference type="ARBA" id="ARBA00048027"/>
    </source>
</evidence>
<dbReference type="InterPro" id="IPR013822">
    <property type="entry name" value="Signal_recog_particl_SRP54_hlx"/>
</dbReference>
<gene>
    <name evidence="9" type="primary">ffh</name>
    <name evidence="14" type="ORF">D0433_05865</name>
</gene>
<name>A0A395M2R9_9BACT</name>